<dbReference type="Proteomes" id="UP000074310">
    <property type="component" value="Unassembled WGS sequence"/>
</dbReference>
<comment type="caution">
    <text evidence="3">The sequence shown here is derived from an EMBL/GenBank/DDBJ whole genome shotgun (WGS) entry which is preliminary data.</text>
</comment>
<evidence type="ECO:0000313" key="3">
    <source>
        <dbReference type="EMBL" id="KTT71869.1"/>
    </source>
</evidence>
<dbReference type="PANTHER" id="PTHR33755:SF6">
    <property type="entry name" value="PLASMID STABILIZATION SYSTEM PROTEIN"/>
    <property type="match status" value="1"/>
</dbReference>
<dbReference type="PATRIC" id="fig|869719.3.peg.1824"/>
<dbReference type="AlphaFoldDB" id="A0A147I254"/>
<organism evidence="3 4">
    <name type="scientific">Sphingomonas endophytica</name>
    <dbReference type="NCBI Taxonomy" id="869719"/>
    <lineage>
        <taxon>Bacteria</taxon>
        <taxon>Pseudomonadati</taxon>
        <taxon>Pseudomonadota</taxon>
        <taxon>Alphaproteobacteria</taxon>
        <taxon>Sphingomonadales</taxon>
        <taxon>Sphingomonadaceae</taxon>
        <taxon>Sphingomonas</taxon>
    </lineage>
</organism>
<evidence type="ECO:0000256" key="2">
    <source>
        <dbReference type="ARBA" id="ARBA00022649"/>
    </source>
</evidence>
<reference evidence="3 4" key="1">
    <citation type="journal article" date="2016" name="Front. Microbiol.">
        <title>Genomic Resource of Rice Seed Associated Bacteria.</title>
        <authorList>
            <person name="Midha S."/>
            <person name="Bansal K."/>
            <person name="Sharma S."/>
            <person name="Kumar N."/>
            <person name="Patil P.P."/>
            <person name="Chaudhry V."/>
            <person name="Patil P.B."/>
        </authorList>
    </citation>
    <scope>NUCLEOTIDE SEQUENCE [LARGE SCALE GENOMIC DNA]</scope>
    <source>
        <strain evidence="3 4">NS334</strain>
    </source>
</reference>
<evidence type="ECO:0008006" key="5">
    <source>
        <dbReference type="Google" id="ProtNLM"/>
    </source>
</evidence>
<dbReference type="InterPro" id="IPR035093">
    <property type="entry name" value="RelE/ParE_toxin_dom_sf"/>
</dbReference>
<proteinExistence type="inferred from homology"/>
<keyword evidence="4" id="KW-1185">Reference proteome</keyword>
<sequence length="90" mass="9821">MARVDWTGQALHEIDLIVSCIEQFDPAAAARMSARLLALGDSLASFPNRGGPAEDGLRELTIVPPYILLYETDGEVVSIFSIRHGARRPD</sequence>
<accession>A0A147I254</accession>
<dbReference type="PANTHER" id="PTHR33755">
    <property type="entry name" value="TOXIN PARE1-RELATED"/>
    <property type="match status" value="1"/>
</dbReference>
<keyword evidence="2" id="KW-1277">Toxin-antitoxin system</keyword>
<dbReference type="InterPro" id="IPR051803">
    <property type="entry name" value="TA_system_RelE-like_toxin"/>
</dbReference>
<protein>
    <recommendedName>
        <fullName evidence="5">Plasmid stabilization protein</fullName>
    </recommendedName>
</protein>
<evidence type="ECO:0000313" key="4">
    <source>
        <dbReference type="Proteomes" id="UP000074310"/>
    </source>
</evidence>
<dbReference type="OrthoDB" id="7577795at2"/>
<name>A0A147I254_9SPHN</name>
<dbReference type="EMBL" id="LDTB01000034">
    <property type="protein sequence ID" value="KTT71869.1"/>
    <property type="molecule type" value="Genomic_DNA"/>
</dbReference>
<comment type="similarity">
    <text evidence="1">Belongs to the RelE toxin family.</text>
</comment>
<dbReference type="Gene3D" id="3.30.2310.20">
    <property type="entry name" value="RelE-like"/>
    <property type="match status" value="1"/>
</dbReference>
<gene>
    <name evidence="3" type="ORF">NS334_09810</name>
</gene>
<dbReference type="Pfam" id="PF05016">
    <property type="entry name" value="ParE_toxin"/>
    <property type="match status" value="1"/>
</dbReference>
<dbReference type="InterPro" id="IPR007712">
    <property type="entry name" value="RelE/ParE_toxin"/>
</dbReference>
<evidence type="ECO:0000256" key="1">
    <source>
        <dbReference type="ARBA" id="ARBA00006226"/>
    </source>
</evidence>